<protein>
    <submittedName>
        <fullName evidence="1">DUF4432 family protein</fullName>
    </submittedName>
</protein>
<dbReference type="Gene3D" id="2.70.98.10">
    <property type="match status" value="1"/>
</dbReference>
<dbReference type="RefSeq" id="WP_282210269.1">
    <property type="nucleotide sequence ID" value="NZ_CP118247.1"/>
</dbReference>
<dbReference type="InterPro" id="IPR027839">
    <property type="entry name" value="DUF4432"/>
</dbReference>
<accession>A0ABY7YTS7</accession>
<evidence type="ECO:0000313" key="2">
    <source>
        <dbReference type="Proteomes" id="UP001222118"/>
    </source>
</evidence>
<proteinExistence type="predicted"/>
<keyword evidence="2" id="KW-1185">Reference proteome</keyword>
<dbReference type="Proteomes" id="UP001222118">
    <property type="component" value="Chromosome"/>
</dbReference>
<evidence type="ECO:0000313" key="1">
    <source>
        <dbReference type="EMBL" id="WDR04748.1"/>
    </source>
</evidence>
<reference evidence="1 2" key="1">
    <citation type="submission" date="2023-02" db="EMBL/GenBank/DDBJ databases">
        <title>Devosia chondri sp. nov., isolated from the phycosphere of marine algae.</title>
        <authorList>
            <person name="Kim J.M."/>
            <person name="Lee J.K."/>
            <person name="Choi B.J."/>
            <person name="Bayburt H."/>
            <person name="Jeon C.O."/>
        </authorList>
    </citation>
    <scope>NUCLEOTIDE SEQUENCE [LARGE SCALE GENOMIC DNA]</scope>
    <source>
        <strain evidence="1 2">G2-5</strain>
    </source>
</reference>
<gene>
    <name evidence="1" type="ORF">PSQ90_10520</name>
</gene>
<dbReference type="Pfam" id="PF14486">
    <property type="entry name" value="DUF4432"/>
    <property type="match status" value="1"/>
</dbReference>
<dbReference type="EMBL" id="CP118247">
    <property type="protein sequence ID" value="WDR04748.1"/>
    <property type="molecule type" value="Genomic_DNA"/>
</dbReference>
<name>A0ABY7YTS7_9HYPH</name>
<dbReference type="InterPro" id="IPR014718">
    <property type="entry name" value="GH-type_carb-bd"/>
</dbReference>
<sequence>MFARDRRLLAAHGAISIFSFRYPSGVAALEVHTGSACFVLLPFQGQQIWDAWTGERRLTMKSVFQEPLATREFRRTYGAFFVHCGATAMGSPQSGETHMPHGELPNITFDSARLMFGDGDQGRYIELTGLAHDREAFSHAYAFRPRLRFREGQADVHLTVEVENIGGAAMPFMYLGHVNFRPVDGGRLLDGLATETAIQWYKPELPADAPPEVHRWHDEVSASPGRHRQIHAHDRVEPEFVTTVRLPADADGWAHALQVLPDGSADFVSYRPADLPFGVRWITRAPERQALGIILPATAGPEGRAAAKAAGHLLYLQPGQTFSTEIRFGALSQAETSLLVEQF</sequence>
<organism evidence="1 2">
    <name type="scientific">Devosia rhodophyticola</name>
    <dbReference type="NCBI Taxonomy" id="3026423"/>
    <lineage>
        <taxon>Bacteria</taxon>
        <taxon>Pseudomonadati</taxon>
        <taxon>Pseudomonadota</taxon>
        <taxon>Alphaproteobacteria</taxon>
        <taxon>Hyphomicrobiales</taxon>
        <taxon>Devosiaceae</taxon>
        <taxon>Devosia</taxon>
    </lineage>
</organism>